<dbReference type="Proteomes" id="UP001596002">
    <property type="component" value="Unassembled WGS sequence"/>
</dbReference>
<name>A0ABV9Q7M2_9BACL</name>
<sequence>MAASYSNRRDQIYTPIRNEGVFTWDHMYGEEYALASLHLITEEFRLDIARATEQLGRVFTRVVSVIQQAGDELLLELGIPQEALGAVRLSVTDIPTVIGRFDFARTPHGLKMLEFNSDTPTGIVEAFHVNGRVCDFFGARDPNNGMNRHLREAFEKIIRKYKELGFQTEKIVFSALDWHEEDAGTTRYLADQSGFHGPFIPLGDLRMYQDQLHALVHGQHYPIDVLYRLHALEKLAEEKDVDGYPTGAHVLDLIARQKLAIINPPSAFIAQTKALQALIWNLHEAGEFFTEQEHQIIDAHMLPTYLENRFLGNSPYVSKPIFGREGGGVTLHHPTGEPIDQDTESFYWEQPMIYQKFVELEEIEVETLRGPFPGKLLWGSFLIGGHPSAIVARAGGPITGNMSYFLPVGIQIYDLPRHDGSTLKGD</sequence>
<comment type="caution">
    <text evidence="7">The sequence shown here is derived from an EMBL/GenBank/DDBJ whole genome shotgun (WGS) entry which is preliminary data.</text>
</comment>
<evidence type="ECO:0000256" key="2">
    <source>
        <dbReference type="ARBA" id="ARBA00022723"/>
    </source>
</evidence>
<gene>
    <name evidence="7" type="ORF">ACFO8Q_18110</name>
</gene>
<evidence type="ECO:0000313" key="8">
    <source>
        <dbReference type="Proteomes" id="UP001596002"/>
    </source>
</evidence>
<dbReference type="Pfam" id="PF03738">
    <property type="entry name" value="GSP_synth"/>
    <property type="match status" value="1"/>
</dbReference>
<proteinExistence type="predicted"/>
<protein>
    <submittedName>
        <fullName evidence="7">Glutathionylspermidine synthase family protein</fullName>
    </submittedName>
</protein>
<reference evidence="8" key="1">
    <citation type="journal article" date="2019" name="Int. J. Syst. Evol. Microbiol.">
        <title>The Global Catalogue of Microorganisms (GCM) 10K type strain sequencing project: providing services to taxonomists for standard genome sequencing and annotation.</title>
        <authorList>
            <consortium name="The Broad Institute Genomics Platform"/>
            <consortium name="The Broad Institute Genome Sequencing Center for Infectious Disease"/>
            <person name="Wu L."/>
            <person name="Ma J."/>
        </authorList>
    </citation>
    <scope>NUCLEOTIDE SEQUENCE [LARGE SCALE GENOMIC DNA]</scope>
    <source>
        <strain evidence="8">WYCCWR 12678</strain>
    </source>
</reference>
<keyword evidence="4" id="KW-0067">ATP-binding</keyword>
<evidence type="ECO:0000256" key="1">
    <source>
        <dbReference type="ARBA" id="ARBA00022598"/>
    </source>
</evidence>
<evidence type="ECO:0000256" key="3">
    <source>
        <dbReference type="ARBA" id="ARBA00022741"/>
    </source>
</evidence>
<keyword evidence="2" id="KW-0479">Metal-binding</keyword>
<keyword evidence="5" id="KW-0460">Magnesium</keyword>
<keyword evidence="1" id="KW-0436">Ligase</keyword>
<evidence type="ECO:0000256" key="5">
    <source>
        <dbReference type="ARBA" id="ARBA00022842"/>
    </source>
</evidence>
<dbReference type="Gene3D" id="3.30.1490.330">
    <property type="match status" value="1"/>
</dbReference>
<dbReference type="RefSeq" id="WP_380027548.1">
    <property type="nucleotide sequence ID" value="NZ_JBHSHC010000120.1"/>
</dbReference>
<feature type="domain" description="Glutathionylspermidine synthase pre-ATP-grasp-like" evidence="6">
    <location>
        <begin position="21"/>
        <end position="408"/>
    </location>
</feature>
<accession>A0ABV9Q7M2</accession>
<evidence type="ECO:0000313" key="7">
    <source>
        <dbReference type="EMBL" id="MFC4769247.1"/>
    </source>
</evidence>
<dbReference type="InterPro" id="IPR016185">
    <property type="entry name" value="PreATP-grasp_dom_sf"/>
</dbReference>
<dbReference type="EMBL" id="JBHSHC010000120">
    <property type="protein sequence ID" value="MFC4769247.1"/>
    <property type="molecule type" value="Genomic_DNA"/>
</dbReference>
<organism evidence="7 8">
    <name type="scientific">Effusibacillus consociatus</name>
    <dbReference type="NCBI Taxonomy" id="1117041"/>
    <lineage>
        <taxon>Bacteria</taxon>
        <taxon>Bacillati</taxon>
        <taxon>Bacillota</taxon>
        <taxon>Bacilli</taxon>
        <taxon>Bacillales</taxon>
        <taxon>Alicyclobacillaceae</taxon>
        <taxon>Effusibacillus</taxon>
    </lineage>
</organism>
<dbReference type="SUPFAM" id="SSF52440">
    <property type="entry name" value="PreATP-grasp domain"/>
    <property type="match status" value="1"/>
</dbReference>
<keyword evidence="8" id="KW-1185">Reference proteome</keyword>
<evidence type="ECO:0000256" key="4">
    <source>
        <dbReference type="ARBA" id="ARBA00022840"/>
    </source>
</evidence>
<dbReference type="SUPFAM" id="SSF56059">
    <property type="entry name" value="Glutathione synthetase ATP-binding domain-like"/>
    <property type="match status" value="1"/>
</dbReference>
<dbReference type="InterPro" id="IPR005494">
    <property type="entry name" value="GSPS_pre-ATP-grasp-like_dom"/>
</dbReference>
<keyword evidence="3" id="KW-0547">Nucleotide-binding</keyword>
<evidence type="ECO:0000259" key="6">
    <source>
        <dbReference type="Pfam" id="PF03738"/>
    </source>
</evidence>